<proteinExistence type="predicted"/>
<organism evidence="1">
    <name type="scientific">Albugo laibachii Nc14</name>
    <dbReference type="NCBI Taxonomy" id="890382"/>
    <lineage>
        <taxon>Eukaryota</taxon>
        <taxon>Sar</taxon>
        <taxon>Stramenopiles</taxon>
        <taxon>Oomycota</taxon>
        <taxon>Peronosporomycetes</taxon>
        <taxon>Albuginales</taxon>
        <taxon>Albuginaceae</taxon>
        <taxon>Albugo</taxon>
    </lineage>
</organism>
<dbReference type="EMBL" id="FR824132">
    <property type="protein sequence ID" value="CCA20157.1"/>
    <property type="molecule type" value="Genomic_DNA"/>
</dbReference>
<reference evidence="1" key="1">
    <citation type="journal article" date="2011" name="PLoS Biol.">
        <title>Gene gain and loss during evolution of obligate parasitism in the white rust pathogen of Arabidopsis thaliana.</title>
        <authorList>
            <person name="Kemen E."/>
            <person name="Gardiner A."/>
            <person name="Schultz-Larsen T."/>
            <person name="Kemen A.C."/>
            <person name="Balmuth A.L."/>
            <person name="Robert-Seilaniantz A."/>
            <person name="Bailey K."/>
            <person name="Holub E."/>
            <person name="Studholme D.J."/>
            <person name="Maclean D."/>
            <person name="Jones J.D."/>
        </authorList>
    </citation>
    <scope>NUCLEOTIDE SEQUENCE</scope>
</reference>
<dbReference type="HOGENOM" id="CLU_179650_0_0_1"/>
<gene>
    <name evidence="1" type="primary">AlNc14C87G5555</name>
    <name evidence="1" type="ORF">ALNC14_063000</name>
</gene>
<dbReference type="AlphaFoldDB" id="F0WG23"/>
<protein>
    <submittedName>
        <fullName evidence="1">AlNc14C87G5555 protein</fullName>
    </submittedName>
</protein>
<accession>F0WG23</accession>
<name>F0WG23_9STRA</name>
<sequence>MVSYKIIAVTVQVTSFSSRLPPERTQYSGSPLHGVASAKKPVAGFRKCVFAPSEELSIYAGGNETDQQKINDLIDGFKDLHVVNRHIKDVRAEDDGMEK</sequence>
<reference evidence="1" key="2">
    <citation type="submission" date="2011-02" db="EMBL/GenBank/DDBJ databases">
        <authorList>
            <person name="MacLean D."/>
        </authorList>
    </citation>
    <scope>NUCLEOTIDE SEQUENCE</scope>
</reference>
<evidence type="ECO:0000313" key="1">
    <source>
        <dbReference type="EMBL" id="CCA20157.1"/>
    </source>
</evidence>